<accession>A0ACB9MZB2</accession>
<comment type="caution">
    <text evidence="1">The sequence shown here is derived from an EMBL/GenBank/DDBJ whole genome shotgun (WGS) entry which is preliminary data.</text>
</comment>
<keyword evidence="2" id="KW-1185">Reference proteome</keyword>
<gene>
    <name evidence="1" type="ORF">L6164_021522</name>
</gene>
<protein>
    <submittedName>
        <fullName evidence="1">Uncharacterized protein</fullName>
    </submittedName>
</protein>
<organism evidence="1 2">
    <name type="scientific">Bauhinia variegata</name>
    <name type="common">Purple orchid tree</name>
    <name type="synonym">Phanera variegata</name>
    <dbReference type="NCBI Taxonomy" id="167791"/>
    <lineage>
        <taxon>Eukaryota</taxon>
        <taxon>Viridiplantae</taxon>
        <taxon>Streptophyta</taxon>
        <taxon>Embryophyta</taxon>
        <taxon>Tracheophyta</taxon>
        <taxon>Spermatophyta</taxon>
        <taxon>Magnoliopsida</taxon>
        <taxon>eudicotyledons</taxon>
        <taxon>Gunneridae</taxon>
        <taxon>Pentapetalae</taxon>
        <taxon>rosids</taxon>
        <taxon>fabids</taxon>
        <taxon>Fabales</taxon>
        <taxon>Fabaceae</taxon>
        <taxon>Cercidoideae</taxon>
        <taxon>Cercideae</taxon>
        <taxon>Bauhiniinae</taxon>
        <taxon>Bauhinia</taxon>
    </lineage>
</organism>
<reference evidence="1 2" key="1">
    <citation type="journal article" date="2022" name="DNA Res.">
        <title>Chromosomal-level genome assembly of the orchid tree Bauhinia variegata (Leguminosae; Cercidoideae) supports the allotetraploid origin hypothesis of Bauhinia.</title>
        <authorList>
            <person name="Zhong Y."/>
            <person name="Chen Y."/>
            <person name="Zheng D."/>
            <person name="Pang J."/>
            <person name="Liu Y."/>
            <person name="Luo S."/>
            <person name="Meng S."/>
            <person name="Qian L."/>
            <person name="Wei D."/>
            <person name="Dai S."/>
            <person name="Zhou R."/>
        </authorList>
    </citation>
    <scope>NUCLEOTIDE SEQUENCE [LARGE SCALE GENOMIC DNA]</scope>
    <source>
        <strain evidence="1">BV-YZ2020</strain>
    </source>
</reference>
<dbReference type="Proteomes" id="UP000828941">
    <property type="component" value="Chromosome 8"/>
</dbReference>
<sequence>MESHALQQSLKRLRDLSSGALGQQLGALTAKGLRAIEAKEGFLLCSFIIHSTLSDENGNWHVGAIATLVDALGNLAVHSLLGCVSVTVDFSVSFFSTAKVQEEVELEAKVLGKKDKLTYGIVTVRKKENGELVALGKQWMAPSPSNTSQSQRASKL</sequence>
<proteinExistence type="predicted"/>
<evidence type="ECO:0000313" key="1">
    <source>
        <dbReference type="EMBL" id="KAI4329235.1"/>
    </source>
</evidence>
<dbReference type="EMBL" id="CM039433">
    <property type="protein sequence ID" value="KAI4329235.1"/>
    <property type="molecule type" value="Genomic_DNA"/>
</dbReference>
<evidence type="ECO:0000313" key="2">
    <source>
        <dbReference type="Proteomes" id="UP000828941"/>
    </source>
</evidence>
<name>A0ACB9MZB2_BAUVA</name>